<evidence type="ECO:0000256" key="2">
    <source>
        <dbReference type="SAM" id="Phobius"/>
    </source>
</evidence>
<keyword evidence="2" id="KW-0812">Transmembrane</keyword>
<comment type="caution">
    <text evidence="3">The sequence shown here is derived from an EMBL/GenBank/DDBJ whole genome shotgun (WGS) entry which is preliminary data.</text>
</comment>
<dbReference type="Proteomes" id="UP001583172">
    <property type="component" value="Unassembled WGS sequence"/>
</dbReference>
<feature type="transmembrane region" description="Helical" evidence="2">
    <location>
        <begin position="235"/>
        <end position="257"/>
    </location>
</feature>
<name>A0ABR3VD26_HUMIN</name>
<evidence type="ECO:0000313" key="4">
    <source>
        <dbReference type="Proteomes" id="UP001583172"/>
    </source>
</evidence>
<dbReference type="EMBL" id="JAZGSY010000174">
    <property type="protein sequence ID" value="KAL1839118.1"/>
    <property type="molecule type" value="Genomic_DNA"/>
</dbReference>
<evidence type="ECO:0000256" key="1">
    <source>
        <dbReference type="SAM" id="MobiDB-lite"/>
    </source>
</evidence>
<feature type="transmembrane region" description="Helical" evidence="2">
    <location>
        <begin position="12"/>
        <end position="30"/>
    </location>
</feature>
<feature type="compositionally biased region" description="Basic and acidic residues" evidence="1">
    <location>
        <begin position="460"/>
        <end position="470"/>
    </location>
</feature>
<feature type="transmembrane region" description="Helical" evidence="2">
    <location>
        <begin position="37"/>
        <end position="57"/>
    </location>
</feature>
<feature type="transmembrane region" description="Helical" evidence="2">
    <location>
        <begin position="152"/>
        <end position="173"/>
    </location>
</feature>
<feature type="region of interest" description="Disordered" evidence="1">
    <location>
        <begin position="398"/>
        <end position="492"/>
    </location>
</feature>
<protein>
    <submittedName>
        <fullName evidence="3">Uncharacterized protein</fullName>
    </submittedName>
</protein>
<organism evidence="3 4">
    <name type="scientific">Humicola insolens</name>
    <name type="common">Soft-rot fungus</name>
    <dbReference type="NCBI Taxonomy" id="85995"/>
    <lineage>
        <taxon>Eukaryota</taxon>
        <taxon>Fungi</taxon>
        <taxon>Dikarya</taxon>
        <taxon>Ascomycota</taxon>
        <taxon>Pezizomycotina</taxon>
        <taxon>Sordariomycetes</taxon>
        <taxon>Sordariomycetidae</taxon>
        <taxon>Sordariales</taxon>
        <taxon>Chaetomiaceae</taxon>
        <taxon>Mycothermus</taxon>
    </lineage>
</organism>
<sequence length="535" mass="58208">MAPVQLEEEPRLMPVVLAVSRVTAAIYASFIADRVKLTVAFGSLSALALVFAINSGWDYLSLSYQVWASERGIQVPESWFGSHTLAAHSAAVPQLHLRHWLSDTPVYLDALEIVAEKARRLWWGQQLDFATIAWTTLLAIEGRRRGVNHLWAYALLPHLINLSFAQNLFYVALLQTPAPVPKQETRVTRLLHRFISEKPKNWFPHISLLLGPVIANYLVALWLPHTANTASFPTAVFLSKFLTLAPLILPAIAPLSWGTVHAGPRDPYPSIKRLFNVISAASALIHTQTTFTALRYNLADASKHRHSIAGLLHLDTEKRSRLERSTTAVEKVLGSLADHPAVAAAGKDVLLSTLSLGLWAAVRGTDVEGMLTTLCPAFKSAWGSIKREAGEGAGAIAKAVESVSQSSPHHHHDRHHDVPPLSMKLRSHDRPATRKASVSSNEDSATAVPGPRRRGRPRKVKAETEHDGQRESNGPEEGDKTYQPTPAVKADAGLGDVLPEDAFDWEPAALAWGLAVMGGLGLGSAAVFGAECVSR</sequence>
<reference evidence="3 4" key="1">
    <citation type="journal article" date="2024" name="Commun. Biol.">
        <title>Comparative genomic analysis of thermophilic fungi reveals convergent evolutionary adaptations and gene losses.</title>
        <authorList>
            <person name="Steindorff A.S."/>
            <person name="Aguilar-Pontes M.V."/>
            <person name="Robinson A.J."/>
            <person name="Andreopoulos B."/>
            <person name="LaButti K."/>
            <person name="Kuo A."/>
            <person name="Mondo S."/>
            <person name="Riley R."/>
            <person name="Otillar R."/>
            <person name="Haridas S."/>
            <person name="Lipzen A."/>
            <person name="Grimwood J."/>
            <person name="Schmutz J."/>
            <person name="Clum A."/>
            <person name="Reid I.D."/>
            <person name="Moisan M.C."/>
            <person name="Butler G."/>
            <person name="Nguyen T.T.M."/>
            <person name="Dewar K."/>
            <person name="Conant G."/>
            <person name="Drula E."/>
            <person name="Henrissat B."/>
            <person name="Hansel C."/>
            <person name="Singer S."/>
            <person name="Hutchinson M.I."/>
            <person name="de Vries R.P."/>
            <person name="Natvig D.O."/>
            <person name="Powell A.J."/>
            <person name="Tsang A."/>
            <person name="Grigoriev I.V."/>
        </authorList>
    </citation>
    <scope>NUCLEOTIDE SEQUENCE [LARGE SCALE GENOMIC DNA]</scope>
    <source>
        <strain evidence="3 4">CBS 620.91</strain>
    </source>
</reference>
<gene>
    <name evidence="3" type="ORF">VTJ49DRAFT_1849</name>
</gene>
<keyword evidence="2" id="KW-0472">Membrane</keyword>
<keyword evidence="4" id="KW-1185">Reference proteome</keyword>
<accession>A0ABR3VD26</accession>
<feature type="transmembrane region" description="Helical" evidence="2">
    <location>
        <begin position="202"/>
        <end position="223"/>
    </location>
</feature>
<keyword evidence="2" id="KW-1133">Transmembrane helix</keyword>
<evidence type="ECO:0000313" key="3">
    <source>
        <dbReference type="EMBL" id="KAL1839118.1"/>
    </source>
</evidence>
<proteinExistence type="predicted"/>